<reference evidence="2" key="1">
    <citation type="journal article" date="2022" name="bioRxiv">
        <title>Sequencing and chromosome-scale assembly of the giantPleurodeles waltlgenome.</title>
        <authorList>
            <person name="Brown T."/>
            <person name="Elewa A."/>
            <person name="Iarovenko S."/>
            <person name="Subramanian E."/>
            <person name="Araus A.J."/>
            <person name="Petzold A."/>
            <person name="Susuki M."/>
            <person name="Suzuki K.-i.T."/>
            <person name="Hayashi T."/>
            <person name="Toyoda A."/>
            <person name="Oliveira C."/>
            <person name="Osipova E."/>
            <person name="Leigh N.D."/>
            <person name="Simon A."/>
            <person name="Yun M.H."/>
        </authorList>
    </citation>
    <scope>NUCLEOTIDE SEQUENCE</scope>
    <source>
        <strain evidence="2">20211129_DDA</strain>
        <tissue evidence="2">Liver</tissue>
    </source>
</reference>
<feature type="region of interest" description="Disordered" evidence="1">
    <location>
        <begin position="43"/>
        <end position="89"/>
    </location>
</feature>
<dbReference type="Proteomes" id="UP001066276">
    <property type="component" value="Chromosome 10"/>
</dbReference>
<evidence type="ECO:0000256" key="1">
    <source>
        <dbReference type="SAM" id="MobiDB-lite"/>
    </source>
</evidence>
<sequence length="130" mass="13545">MSGNRAGLPSESDAAMLSTEEAVLQGEEVISRREPAPLVLRVLPRSAPGPQAGRHATRTPVRPRAGEGLGQPARHTGRNRPAPPPVTPLVTSTRRLSAAAGLVTARLRASSSGPFSLLLVRPQQDLVGGP</sequence>
<protein>
    <submittedName>
        <fullName evidence="2">Uncharacterized protein</fullName>
    </submittedName>
</protein>
<organism evidence="2 3">
    <name type="scientific">Pleurodeles waltl</name>
    <name type="common">Iberian ribbed newt</name>
    <dbReference type="NCBI Taxonomy" id="8319"/>
    <lineage>
        <taxon>Eukaryota</taxon>
        <taxon>Metazoa</taxon>
        <taxon>Chordata</taxon>
        <taxon>Craniata</taxon>
        <taxon>Vertebrata</taxon>
        <taxon>Euteleostomi</taxon>
        <taxon>Amphibia</taxon>
        <taxon>Batrachia</taxon>
        <taxon>Caudata</taxon>
        <taxon>Salamandroidea</taxon>
        <taxon>Salamandridae</taxon>
        <taxon>Pleurodelinae</taxon>
        <taxon>Pleurodeles</taxon>
    </lineage>
</organism>
<evidence type="ECO:0000313" key="3">
    <source>
        <dbReference type="Proteomes" id="UP001066276"/>
    </source>
</evidence>
<dbReference type="EMBL" id="JANPWB010000014">
    <property type="protein sequence ID" value="KAJ1099814.1"/>
    <property type="molecule type" value="Genomic_DNA"/>
</dbReference>
<dbReference type="AlphaFoldDB" id="A0AAV7MBA4"/>
<gene>
    <name evidence="2" type="ORF">NDU88_004909</name>
</gene>
<keyword evidence="3" id="KW-1185">Reference proteome</keyword>
<name>A0AAV7MBA4_PLEWA</name>
<evidence type="ECO:0000313" key="2">
    <source>
        <dbReference type="EMBL" id="KAJ1099814.1"/>
    </source>
</evidence>
<comment type="caution">
    <text evidence="2">The sequence shown here is derived from an EMBL/GenBank/DDBJ whole genome shotgun (WGS) entry which is preliminary data.</text>
</comment>
<accession>A0AAV7MBA4</accession>
<proteinExistence type="predicted"/>